<reference evidence="2 3" key="1">
    <citation type="submission" date="2018-03" db="EMBL/GenBank/DDBJ databases">
        <title>Genomic Encyclopedia of Archaeal and Bacterial Type Strains, Phase II (KMG-II): from individual species to whole genera.</title>
        <authorList>
            <person name="Goeker M."/>
        </authorList>
    </citation>
    <scope>NUCLEOTIDE SEQUENCE [LARGE SCALE GENOMIC DNA]</scope>
    <source>
        <strain evidence="2 3">DSM 45601</strain>
    </source>
</reference>
<keyword evidence="1" id="KW-0472">Membrane</keyword>
<sequence length="55" mass="5824">MTPRSPSPGAWPVPLPEVDPAWLWAVVGMAVGVLAAVLVIRRWAGPRGEPGPPEE</sequence>
<evidence type="ECO:0008006" key="4">
    <source>
        <dbReference type="Google" id="ProtNLM"/>
    </source>
</evidence>
<protein>
    <recommendedName>
        <fullName evidence="4">MYXO-CTERM domain-containing protein</fullName>
    </recommendedName>
</protein>
<dbReference type="RefSeq" id="WP_170141052.1">
    <property type="nucleotide sequence ID" value="NZ_PVZC01000006.1"/>
</dbReference>
<organism evidence="2 3">
    <name type="scientific">Allonocardiopsis opalescens</name>
    <dbReference type="NCBI Taxonomy" id="1144618"/>
    <lineage>
        <taxon>Bacteria</taxon>
        <taxon>Bacillati</taxon>
        <taxon>Actinomycetota</taxon>
        <taxon>Actinomycetes</taxon>
        <taxon>Streptosporangiales</taxon>
        <taxon>Allonocardiopsis</taxon>
    </lineage>
</organism>
<gene>
    <name evidence="2" type="ORF">CLV72_106191</name>
</gene>
<dbReference type="Proteomes" id="UP000237846">
    <property type="component" value="Unassembled WGS sequence"/>
</dbReference>
<evidence type="ECO:0000313" key="3">
    <source>
        <dbReference type="Proteomes" id="UP000237846"/>
    </source>
</evidence>
<keyword evidence="1" id="KW-1133">Transmembrane helix</keyword>
<dbReference type="AlphaFoldDB" id="A0A2T0Q0C1"/>
<name>A0A2T0Q0C1_9ACTN</name>
<evidence type="ECO:0000313" key="2">
    <source>
        <dbReference type="EMBL" id="PRX97155.1"/>
    </source>
</evidence>
<comment type="caution">
    <text evidence="2">The sequence shown here is derived from an EMBL/GenBank/DDBJ whole genome shotgun (WGS) entry which is preliminary data.</text>
</comment>
<keyword evidence="3" id="KW-1185">Reference proteome</keyword>
<keyword evidence="1" id="KW-0812">Transmembrane</keyword>
<dbReference type="EMBL" id="PVZC01000006">
    <property type="protein sequence ID" value="PRX97155.1"/>
    <property type="molecule type" value="Genomic_DNA"/>
</dbReference>
<proteinExistence type="predicted"/>
<accession>A0A2T0Q0C1</accession>
<feature type="transmembrane region" description="Helical" evidence="1">
    <location>
        <begin position="20"/>
        <end position="40"/>
    </location>
</feature>
<evidence type="ECO:0000256" key="1">
    <source>
        <dbReference type="SAM" id="Phobius"/>
    </source>
</evidence>